<evidence type="ECO:0000256" key="2">
    <source>
        <dbReference type="SAM" id="MobiDB-lite"/>
    </source>
</evidence>
<feature type="compositionally biased region" description="Polar residues" evidence="2">
    <location>
        <begin position="404"/>
        <end position="423"/>
    </location>
</feature>
<feature type="compositionally biased region" description="Polar residues" evidence="2">
    <location>
        <begin position="16"/>
        <end position="27"/>
    </location>
</feature>
<dbReference type="GO" id="GO:0005634">
    <property type="term" value="C:nucleus"/>
    <property type="evidence" value="ECO:0007669"/>
    <property type="project" value="TreeGrafter"/>
</dbReference>
<feature type="compositionally biased region" description="Acidic residues" evidence="2">
    <location>
        <begin position="253"/>
        <end position="275"/>
    </location>
</feature>
<dbReference type="GO" id="GO:0030289">
    <property type="term" value="C:protein phosphatase 4 complex"/>
    <property type="evidence" value="ECO:0007669"/>
    <property type="project" value="InterPro"/>
</dbReference>
<dbReference type="STRING" id="4829.A0A168QZJ9"/>
<dbReference type="InParanoid" id="A0A168QZJ9"/>
<proteinExistence type="inferred from homology"/>
<reference evidence="3" key="1">
    <citation type="submission" date="2016-04" db="EMBL/GenBank/DDBJ databases">
        <authorList>
            <person name="Evans L.H."/>
            <person name="Alamgir A."/>
            <person name="Owens N."/>
            <person name="Weber N.D."/>
            <person name="Virtaneva K."/>
            <person name="Barbian K."/>
            <person name="Babar A."/>
            <person name="Rosenke K."/>
        </authorList>
    </citation>
    <scope>NUCLEOTIDE SEQUENCE [LARGE SCALE GENOMIC DNA]</scope>
    <source>
        <strain evidence="3">CBS 101.48</strain>
    </source>
</reference>
<dbReference type="GO" id="GO:0005737">
    <property type="term" value="C:cytoplasm"/>
    <property type="evidence" value="ECO:0007669"/>
    <property type="project" value="TreeGrafter"/>
</dbReference>
<dbReference type="GO" id="GO:0019888">
    <property type="term" value="F:protein phosphatase regulator activity"/>
    <property type="evidence" value="ECO:0007669"/>
    <property type="project" value="InterPro"/>
</dbReference>
<feature type="compositionally biased region" description="Basic residues" evidence="2">
    <location>
        <begin position="451"/>
        <end position="471"/>
    </location>
</feature>
<evidence type="ECO:0000313" key="4">
    <source>
        <dbReference type="Proteomes" id="UP000078561"/>
    </source>
</evidence>
<feature type="compositionally biased region" description="Polar residues" evidence="2">
    <location>
        <begin position="287"/>
        <end position="299"/>
    </location>
</feature>
<keyword evidence="4" id="KW-1185">Reference proteome</keyword>
<feature type="compositionally biased region" description="Basic and acidic residues" evidence="2">
    <location>
        <begin position="424"/>
        <end position="448"/>
    </location>
</feature>
<protein>
    <submittedName>
        <fullName evidence="3">Uncharacterized protein</fullName>
    </submittedName>
</protein>
<feature type="compositionally biased region" description="Acidic residues" evidence="2">
    <location>
        <begin position="308"/>
        <end position="318"/>
    </location>
</feature>
<gene>
    <name evidence="3" type="primary">ABSGL_11712.1 scaffold 12318</name>
</gene>
<accession>A0A168QZJ9</accession>
<comment type="similarity">
    <text evidence="1">Belongs to the PPP4R2 family.</text>
</comment>
<evidence type="ECO:0000313" key="3">
    <source>
        <dbReference type="EMBL" id="SAM05837.1"/>
    </source>
</evidence>
<feature type="region of interest" description="Disordered" evidence="2">
    <location>
        <begin position="1"/>
        <end position="57"/>
    </location>
</feature>
<dbReference type="Proteomes" id="UP000078561">
    <property type="component" value="Unassembled WGS sequence"/>
</dbReference>
<feature type="region of interest" description="Disordered" evidence="2">
    <location>
        <begin position="246"/>
        <end position="484"/>
    </location>
</feature>
<evidence type="ECO:0000256" key="1">
    <source>
        <dbReference type="ARBA" id="ARBA00009207"/>
    </source>
</evidence>
<name>A0A168QZJ9_ABSGL</name>
<dbReference type="InterPro" id="IPR015267">
    <property type="entry name" value="PPP4R2"/>
</dbReference>
<feature type="region of interest" description="Disordered" evidence="2">
    <location>
        <begin position="69"/>
        <end position="94"/>
    </location>
</feature>
<sequence length="484" mass="53193">MSDDTNDDFFIGPMPTTDQVTSILTTTEDMETSPPVDGYSDDQHDKPEEDDDNERTTVLMIHDKDDSFKLNSESINDDDSNSPDNRPPSPQPLFLRSGIGASLDGLEYDGVISQIAETNEVDKPWLELKVIIRSALLNQCIAIETVLDDPDVLSTINGIKTNILHCIDHHKGTPFSIQRLCELIRSPTRHYRLFIKYLHAIEKVLSVASTWESFYDQASTCPTDPQQPITDLISGYETPHITMSSIEANQGDSDGENDDLDDDQDDEIDDDDDNDSQQQHNNDTDIDTVTHTDSNNQQHGQDRNIEVDPSEEGLDGDIDTARADDPPSTTTQVNGHSNGAQQPGGDQVTNGSTDEENDEHGDDSPTKADPSLHSATVPSDEPSASSSSTSSINNSDAREKDQPASDTPTDSQHTTQSNGSLDSNQHDEQDRNGLADDKDGNETIDDIHSTGSKRRTIGSPSKQKHQVRSKRQKQDQATDDSNLP</sequence>
<dbReference type="AlphaFoldDB" id="A0A168QZJ9"/>
<dbReference type="Pfam" id="PF09184">
    <property type="entry name" value="PPP4R2"/>
    <property type="match status" value="1"/>
</dbReference>
<dbReference type="PANTHER" id="PTHR16487">
    <property type="entry name" value="PPP4R2-RELATED PROTEIN"/>
    <property type="match status" value="1"/>
</dbReference>
<organism evidence="3">
    <name type="scientific">Absidia glauca</name>
    <name type="common">Pin mould</name>
    <dbReference type="NCBI Taxonomy" id="4829"/>
    <lineage>
        <taxon>Eukaryota</taxon>
        <taxon>Fungi</taxon>
        <taxon>Fungi incertae sedis</taxon>
        <taxon>Mucoromycota</taxon>
        <taxon>Mucoromycotina</taxon>
        <taxon>Mucoromycetes</taxon>
        <taxon>Mucorales</taxon>
        <taxon>Cunninghamellaceae</taxon>
        <taxon>Absidia</taxon>
    </lineage>
</organism>
<dbReference type="PANTHER" id="PTHR16487:SF0">
    <property type="entry name" value="PROTEIN PHOSPHATASE 4 REGULATORY SUBUNIT 2-RELATED"/>
    <property type="match status" value="1"/>
</dbReference>
<feature type="compositionally biased region" description="Low complexity" evidence="2">
    <location>
        <begin position="378"/>
        <end position="395"/>
    </location>
</feature>
<feature type="compositionally biased region" description="Polar residues" evidence="2">
    <location>
        <begin position="327"/>
        <end position="341"/>
    </location>
</feature>
<dbReference type="OrthoDB" id="341898at2759"/>
<dbReference type="EMBL" id="LT554473">
    <property type="protein sequence ID" value="SAM05837.1"/>
    <property type="molecule type" value="Genomic_DNA"/>
</dbReference>